<accession>A0ACC0RKV4</accession>
<reference evidence="1 2" key="1">
    <citation type="journal article" date="2006" name="Science">
        <title>The genome of black cottonwood, Populus trichocarpa (Torr. &amp; Gray).</title>
        <authorList>
            <person name="Tuskan G.A."/>
            <person name="Difazio S."/>
            <person name="Jansson S."/>
            <person name="Bohlmann J."/>
            <person name="Grigoriev I."/>
            <person name="Hellsten U."/>
            <person name="Putnam N."/>
            <person name="Ralph S."/>
            <person name="Rombauts S."/>
            <person name="Salamov A."/>
            <person name="Schein J."/>
            <person name="Sterck L."/>
            <person name="Aerts A."/>
            <person name="Bhalerao R.R."/>
            <person name="Bhalerao R.P."/>
            <person name="Blaudez D."/>
            <person name="Boerjan W."/>
            <person name="Brun A."/>
            <person name="Brunner A."/>
            <person name="Busov V."/>
            <person name="Campbell M."/>
            <person name="Carlson J."/>
            <person name="Chalot M."/>
            <person name="Chapman J."/>
            <person name="Chen G.L."/>
            <person name="Cooper D."/>
            <person name="Coutinho P.M."/>
            <person name="Couturier J."/>
            <person name="Covert S."/>
            <person name="Cronk Q."/>
            <person name="Cunningham R."/>
            <person name="Davis J."/>
            <person name="Degroeve S."/>
            <person name="Dejardin A."/>
            <person name="Depamphilis C."/>
            <person name="Detter J."/>
            <person name="Dirks B."/>
            <person name="Dubchak I."/>
            <person name="Duplessis S."/>
            <person name="Ehlting J."/>
            <person name="Ellis B."/>
            <person name="Gendler K."/>
            <person name="Goodstein D."/>
            <person name="Gribskov M."/>
            <person name="Grimwood J."/>
            <person name="Groover A."/>
            <person name="Gunter L."/>
            <person name="Hamberger B."/>
            <person name="Heinze B."/>
            <person name="Helariutta Y."/>
            <person name="Henrissat B."/>
            <person name="Holligan D."/>
            <person name="Holt R."/>
            <person name="Huang W."/>
            <person name="Islam-Faridi N."/>
            <person name="Jones S."/>
            <person name="Jones-Rhoades M."/>
            <person name="Jorgensen R."/>
            <person name="Joshi C."/>
            <person name="Kangasjarvi J."/>
            <person name="Karlsson J."/>
            <person name="Kelleher C."/>
            <person name="Kirkpatrick R."/>
            <person name="Kirst M."/>
            <person name="Kohler A."/>
            <person name="Kalluri U."/>
            <person name="Larimer F."/>
            <person name="Leebens-Mack J."/>
            <person name="Leple J.C."/>
            <person name="Locascio P."/>
            <person name="Lou Y."/>
            <person name="Lucas S."/>
            <person name="Martin F."/>
            <person name="Montanini B."/>
            <person name="Napoli C."/>
            <person name="Nelson D.R."/>
            <person name="Nelson C."/>
            <person name="Nieminen K."/>
            <person name="Nilsson O."/>
            <person name="Pereda V."/>
            <person name="Peter G."/>
            <person name="Philippe R."/>
            <person name="Pilate G."/>
            <person name="Poliakov A."/>
            <person name="Razumovskaya J."/>
            <person name="Richardson P."/>
            <person name="Rinaldi C."/>
            <person name="Ritland K."/>
            <person name="Rouze P."/>
            <person name="Ryaboy D."/>
            <person name="Schmutz J."/>
            <person name="Schrader J."/>
            <person name="Segerman B."/>
            <person name="Shin H."/>
            <person name="Siddiqui A."/>
            <person name="Sterky F."/>
            <person name="Terry A."/>
            <person name="Tsai C.J."/>
            <person name="Uberbacher E."/>
            <person name="Unneberg P."/>
            <person name="Vahala J."/>
            <person name="Wall K."/>
            <person name="Wessler S."/>
            <person name="Yang G."/>
            <person name="Yin T."/>
            <person name="Douglas C."/>
            <person name="Marra M."/>
            <person name="Sandberg G."/>
            <person name="Van de Peer Y."/>
            <person name="Rokhsar D."/>
        </authorList>
    </citation>
    <scope>NUCLEOTIDE SEQUENCE [LARGE SCALE GENOMIC DNA]</scope>
    <source>
        <strain evidence="2">cv. Nisqually</strain>
    </source>
</reference>
<organism evidence="1 2">
    <name type="scientific">Populus trichocarpa</name>
    <name type="common">Western balsam poplar</name>
    <name type="synonym">Populus balsamifera subsp. trichocarpa</name>
    <dbReference type="NCBI Taxonomy" id="3694"/>
    <lineage>
        <taxon>Eukaryota</taxon>
        <taxon>Viridiplantae</taxon>
        <taxon>Streptophyta</taxon>
        <taxon>Embryophyta</taxon>
        <taxon>Tracheophyta</taxon>
        <taxon>Spermatophyta</taxon>
        <taxon>Magnoliopsida</taxon>
        <taxon>eudicotyledons</taxon>
        <taxon>Gunneridae</taxon>
        <taxon>Pentapetalae</taxon>
        <taxon>rosids</taxon>
        <taxon>fabids</taxon>
        <taxon>Malpighiales</taxon>
        <taxon>Salicaceae</taxon>
        <taxon>Saliceae</taxon>
        <taxon>Populus</taxon>
    </lineage>
</organism>
<evidence type="ECO:0000313" key="1">
    <source>
        <dbReference type="EMBL" id="KAI9377874.1"/>
    </source>
</evidence>
<gene>
    <name evidence="1" type="ORF">POPTR_019G133101v4</name>
</gene>
<dbReference type="Proteomes" id="UP000006729">
    <property type="component" value="Chromosome 19"/>
</dbReference>
<dbReference type="EMBL" id="CM009308">
    <property type="protein sequence ID" value="KAI9377874.1"/>
    <property type="molecule type" value="Genomic_DNA"/>
</dbReference>
<proteinExistence type="predicted"/>
<protein>
    <submittedName>
        <fullName evidence="1">Uncharacterized protein</fullName>
    </submittedName>
</protein>
<sequence>MIKAAQVLLPSIAFAHSITIDSCLLPLLRPQDYSSSKGFRPISTTINTTKMSAATESYQFGPYKIDPKEVFYATHLSYAMVNLRPLLPGLFSIPLPSTSHLFPFSIFICFL</sequence>
<comment type="caution">
    <text evidence="1">The sequence shown here is derived from an EMBL/GenBank/DDBJ whole genome shotgun (WGS) entry which is preliminary data.</text>
</comment>
<evidence type="ECO:0000313" key="2">
    <source>
        <dbReference type="Proteomes" id="UP000006729"/>
    </source>
</evidence>
<name>A0ACC0RKV4_POPTR</name>
<keyword evidence="2" id="KW-1185">Reference proteome</keyword>